<evidence type="ECO:0000256" key="9">
    <source>
        <dbReference type="ARBA" id="ARBA00022748"/>
    </source>
</evidence>
<evidence type="ECO:0000256" key="10">
    <source>
        <dbReference type="ARBA" id="ARBA00022989"/>
    </source>
</evidence>
<protein>
    <recommendedName>
        <fullName evidence="4">Heme exporter protein D</fullName>
    </recommendedName>
</protein>
<dbReference type="InterPro" id="IPR007078">
    <property type="entry name" value="Haem_export_protD_CcmD"/>
</dbReference>
<dbReference type="GO" id="GO:0017004">
    <property type="term" value="P:cytochrome complex assembly"/>
    <property type="evidence" value="ECO:0007669"/>
    <property type="project" value="UniProtKB-KW"/>
</dbReference>
<evidence type="ECO:0000256" key="4">
    <source>
        <dbReference type="ARBA" id="ARBA00016461"/>
    </source>
</evidence>
<name>A0A246BP62_9DEIO</name>
<keyword evidence="14" id="KW-1185">Reference proteome</keyword>
<evidence type="ECO:0000256" key="3">
    <source>
        <dbReference type="ARBA" id="ARBA00008741"/>
    </source>
</evidence>
<reference evidence="13 14" key="1">
    <citation type="submission" date="2017-05" db="EMBL/GenBank/DDBJ databases">
        <title>De novo genome assembly of Deniococcus indicus strain DR1.</title>
        <authorList>
            <person name="Chauhan D."/>
            <person name="Yennamalli R.M."/>
            <person name="Priyadarshini R."/>
        </authorList>
    </citation>
    <scope>NUCLEOTIDE SEQUENCE [LARGE SCALE GENOMIC DNA]</scope>
    <source>
        <strain evidence="13 14">DR1</strain>
    </source>
</reference>
<comment type="function">
    <text evidence="1">Required for the export of heme to the periplasm for the biogenesis of c-type cytochromes.</text>
</comment>
<dbReference type="EMBL" id="NHMK01000009">
    <property type="protein sequence ID" value="OWL97469.1"/>
    <property type="molecule type" value="Genomic_DNA"/>
</dbReference>
<gene>
    <name evidence="13" type="ORF">CBQ26_04055</name>
</gene>
<keyword evidence="11 12" id="KW-0472">Membrane</keyword>
<dbReference type="AlphaFoldDB" id="A0A246BP62"/>
<organism evidence="13 14">
    <name type="scientific">Deinococcus indicus</name>
    <dbReference type="NCBI Taxonomy" id="223556"/>
    <lineage>
        <taxon>Bacteria</taxon>
        <taxon>Thermotogati</taxon>
        <taxon>Deinococcota</taxon>
        <taxon>Deinococci</taxon>
        <taxon>Deinococcales</taxon>
        <taxon>Deinococcaceae</taxon>
        <taxon>Deinococcus</taxon>
    </lineage>
</organism>
<keyword evidence="7" id="KW-0997">Cell inner membrane</keyword>
<evidence type="ECO:0000256" key="2">
    <source>
        <dbReference type="ARBA" id="ARBA00004377"/>
    </source>
</evidence>
<keyword evidence="9" id="KW-0201">Cytochrome c-type biogenesis</keyword>
<evidence type="ECO:0000256" key="5">
    <source>
        <dbReference type="ARBA" id="ARBA00022448"/>
    </source>
</evidence>
<dbReference type="GO" id="GO:0005886">
    <property type="term" value="C:plasma membrane"/>
    <property type="evidence" value="ECO:0007669"/>
    <property type="project" value="UniProtKB-SubCell"/>
</dbReference>
<comment type="similarity">
    <text evidence="3">Belongs to the CcmD/CycX/HelD family.</text>
</comment>
<evidence type="ECO:0000313" key="14">
    <source>
        <dbReference type="Proteomes" id="UP000197208"/>
    </source>
</evidence>
<evidence type="ECO:0000256" key="6">
    <source>
        <dbReference type="ARBA" id="ARBA00022475"/>
    </source>
</evidence>
<proteinExistence type="inferred from homology"/>
<evidence type="ECO:0000256" key="7">
    <source>
        <dbReference type="ARBA" id="ARBA00022519"/>
    </source>
</evidence>
<comment type="caution">
    <text evidence="13">The sequence shown here is derived from an EMBL/GenBank/DDBJ whole genome shotgun (WGS) entry which is preliminary data.</text>
</comment>
<keyword evidence="5" id="KW-0813">Transport</keyword>
<comment type="subcellular location">
    <subcellularLocation>
        <location evidence="2">Cell inner membrane</location>
        <topology evidence="2">Single-pass membrane protein</topology>
    </subcellularLocation>
</comment>
<evidence type="ECO:0000256" key="11">
    <source>
        <dbReference type="ARBA" id="ARBA00023136"/>
    </source>
</evidence>
<evidence type="ECO:0000256" key="1">
    <source>
        <dbReference type="ARBA" id="ARBA00002442"/>
    </source>
</evidence>
<sequence length="43" mass="5083">MDKYTAYVVIVYVVTFALLFGYLGWMWWRLRALRDEPADGAPQ</sequence>
<dbReference type="Proteomes" id="UP000197208">
    <property type="component" value="Unassembled WGS sequence"/>
</dbReference>
<dbReference type="NCBIfam" id="TIGR03141">
    <property type="entry name" value="cytochro_ccmD"/>
    <property type="match status" value="1"/>
</dbReference>
<accession>A0A246BP62</accession>
<evidence type="ECO:0000256" key="12">
    <source>
        <dbReference type="SAM" id="Phobius"/>
    </source>
</evidence>
<dbReference type="RefSeq" id="WP_078300128.1">
    <property type="nucleotide sequence ID" value="NZ_BNAM01000011.1"/>
</dbReference>
<dbReference type="Pfam" id="PF04995">
    <property type="entry name" value="CcmD"/>
    <property type="match status" value="1"/>
</dbReference>
<keyword evidence="6" id="KW-1003">Cell membrane</keyword>
<evidence type="ECO:0000256" key="8">
    <source>
        <dbReference type="ARBA" id="ARBA00022692"/>
    </source>
</evidence>
<evidence type="ECO:0000313" key="13">
    <source>
        <dbReference type="EMBL" id="OWL97469.1"/>
    </source>
</evidence>
<dbReference type="GO" id="GO:0015886">
    <property type="term" value="P:heme transport"/>
    <property type="evidence" value="ECO:0007669"/>
    <property type="project" value="InterPro"/>
</dbReference>
<keyword evidence="10 12" id="KW-1133">Transmembrane helix</keyword>
<keyword evidence="8 12" id="KW-0812">Transmembrane</keyword>
<feature type="transmembrane region" description="Helical" evidence="12">
    <location>
        <begin position="6"/>
        <end position="28"/>
    </location>
</feature>